<protein>
    <submittedName>
        <fullName evidence="1">Uncharacterized protein</fullName>
    </submittedName>
</protein>
<organism evidence="1">
    <name type="scientific">Streptomyces rochei</name>
    <name type="common">Streptomyces parvullus</name>
    <dbReference type="NCBI Taxonomy" id="1928"/>
    <lineage>
        <taxon>Bacteria</taxon>
        <taxon>Bacillati</taxon>
        <taxon>Actinomycetota</taxon>
        <taxon>Actinomycetes</taxon>
        <taxon>Kitasatosporales</taxon>
        <taxon>Streptomycetaceae</taxon>
        <taxon>Streptomyces</taxon>
        <taxon>Streptomyces rochei group</taxon>
    </lineage>
</organism>
<accession>A0A068Q5P0</accession>
<gene>
    <name evidence="1" type="primary">pSLA2-S.17</name>
</gene>
<geneLocation type="plasmid" evidence="1">
    <name>pSLA2-S</name>
</geneLocation>
<evidence type="ECO:0000313" key="1">
    <source>
        <dbReference type="EMBL" id="BAP15801.1"/>
    </source>
</evidence>
<dbReference type="EMBL" id="AB905437">
    <property type="protein sequence ID" value="BAP15801.1"/>
    <property type="molecule type" value="Genomic_DNA"/>
</dbReference>
<reference evidence="1" key="1">
    <citation type="journal article" date="1994" name="J. Antibiot.">
        <title>Isolation and characterization of linear plasmids from lankacidin-producing Streptomyces species.</title>
        <authorList>
            <person name="Kinashi H."/>
            <person name="Mori E."/>
            <person name="Hatani A."/>
            <person name="Nimi O."/>
        </authorList>
    </citation>
    <scope>NUCLEOTIDE SEQUENCE</scope>
    <source>
        <strain evidence="1">7434AN4</strain>
        <plasmid evidence="1">pSLA2-S</plasmid>
    </source>
</reference>
<keyword evidence="1" id="KW-0614">Plasmid</keyword>
<reference evidence="1" key="2">
    <citation type="submission" date="2014-01" db="EMBL/GenBank/DDBJ databases">
        <authorList>
            <person name="Takahama Y."/>
            <person name="Yang Y."/>
            <person name="Arakawa K."/>
            <person name="Kinashi H."/>
        </authorList>
    </citation>
    <scope>NUCLEOTIDE SEQUENCE</scope>
    <source>
        <strain evidence="1">7434AN4</strain>
        <plasmid evidence="1">pSLA2-S</plasmid>
    </source>
</reference>
<dbReference type="RefSeq" id="WP_031942412.1">
    <property type="nucleotide sequence ID" value="NC_024971.1"/>
</dbReference>
<dbReference type="AlphaFoldDB" id="A0A068Q5P0"/>
<name>A0A068Q5P0_STRRO</name>
<sequence>MIGETPATPDEEDEKEAAERRRERRQRLWQFLLDWSPVLAELAKIVIQHLS</sequence>
<proteinExistence type="predicted"/>